<dbReference type="STRING" id="546266.NEIMUCOT_06040"/>
<proteinExistence type="predicted"/>
<gene>
    <name evidence="1" type="ORF">NEIMUCOT_06040</name>
</gene>
<protein>
    <submittedName>
        <fullName evidence="1">Uncharacterized protein</fullName>
    </submittedName>
</protein>
<organism evidence="1 2">
    <name type="scientific">Neisseria mucosa (strain ATCC 25996 / DSM 4631 / NCTC 10774 / M26)</name>
    <dbReference type="NCBI Taxonomy" id="546266"/>
    <lineage>
        <taxon>Bacteria</taxon>
        <taxon>Pseudomonadati</taxon>
        <taxon>Pseudomonadota</taxon>
        <taxon>Betaproteobacteria</taxon>
        <taxon>Neisseriales</taxon>
        <taxon>Neisseriaceae</taxon>
        <taxon>Neisseria</taxon>
    </lineage>
</organism>
<evidence type="ECO:0000313" key="2">
    <source>
        <dbReference type="Proteomes" id="UP000003344"/>
    </source>
</evidence>
<dbReference type="Proteomes" id="UP000003344">
    <property type="component" value="Unassembled WGS sequence"/>
</dbReference>
<evidence type="ECO:0000313" key="1">
    <source>
        <dbReference type="EMBL" id="EFC87535.1"/>
    </source>
</evidence>
<name>D2ZZG4_NEIM2</name>
<accession>D2ZZG4</accession>
<dbReference type="EMBL" id="ACDX02000018">
    <property type="protein sequence ID" value="EFC87535.1"/>
    <property type="molecule type" value="Genomic_DNA"/>
</dbReference>
<reference evidence="1 2" key="1">
    <citation type="submission" date="2009-10" db="EMBL/GenBank/DDBJ databases">
        <authorList>
            <person name="Weinstock G."/>
            <person name="Sodergren E."/>
            <person name="Clifton S."/>
            <person name="Fulton L."/>
            <person name="Fulton B."/>
            <person name="Courtney L."/>
            <person name="Fronick C."/>
            <person name="Harrison M."/>
            <person name="Strong C."/>
            <person name="Farmer C."/>
            <person name="Delahaunty K."/>
            <person name="Markovic C."/>
            <person name="Hall O."/>
            <person name="Minx P."/>
            <person name="Tomlinson C."/>
            <person name="Mitreva M."/>
            <person name="Nelson J."/>
            <person name="Hou S."/>
            <person name="Wollam A."/>
            <person name="Pepin K.H."/>
            <person name="Johnson M."/>
            <person name="Bhonagiri V."/>
            <person name="Nash W.E."/>
            <person name="Warren W."/>
            <person name="Chinwalla A."/>
            <person name="Mardis E.R."/>
            <person name="Wilson R.K."/>
        </authorList>
    </citation>
    <scope>NUCLEOTIDE SEQUENCE [LARGE SCALE GENOMIC DNA]</scope>
    <source>
        <strain evidence="2">ATCC 25996 / DSM 4631 / NCTC 10774 / M26</strain>
    </source>
</reference>
<sequence>MRESKYTGYLVTWLPQNFTNILYEYKYKYKYKYKEKAVTS</sequence>
<comment type="caution">
    <text evidence="1">The sequence shown here is derived from an EMBL/GenBank/DDBJ whole genome shotgun (WGS) entry which is preliminary data.</text>
</comment>
<dbReference type="AlphaFoldDB" id="D2ZZG4"/>